<dbReference type="SUPFAM" id="SSF47336">
    <property type="entry name" value="ACP-like"/>
    <property type="match status" value="1"/>
</dbReference>
<comment type="caution">
    <text evidence="1">The sequence shown here is derived from an EMBL/GenBank/DDBJ whole genome shotgun (WGS) entry which is preliminary data.</text>
</comment>
<gene>
    <name evidence="1" type="ORF">HQN87_03555</name>
</gene>
<dbReference type="EMBL" id="JABMKX010000002">
    <property type="protein sequence ID" value="NQX44399.1"/>
    <property type="molecule type" value="Genomic_DNA"/>
</dbReference>
<evidence type="ECO:0000313" key="1">
    <source>
        <dbReference type="EMBL" id="NQX44399.1"/>
    </source>
</evidence>
<evidence type="ECO:0008006" key="3">
    <source>
        <dbReference type="Google" id="ProtNLM"/>
    </source>
</evidence>
<dbReference type="InterPro" id="IPR036736">
    <property type="entry name" value="ACP-like_sf"/>
</dbReference>
<organism evidence="1 2">
    <name type="scientific">Paenibacillus tritici</name>
    <dbReference type="NCBI Taxonomy" id="1873425"/>
    <lineage>
        <taxon>Bacteria</taxon>
        <taxon>Bacillati</taxon>
        <taxon>Bacillota</taxon>
        <taxon>Bacilli</taxon>
        <taxon>Bacillales</taxon>
        <taxon>Paenibacillaceae</taxon>
        <taxon>Paenibacillus</taxon>
    </lineage>
</organism>
<name>A0ABX2DL76_9BACL</name>
<dbReference type="Proteomes" id="UP000711047">
    <property type="component" value="Unassembled WGS sequence"/>
</dbReference>
<accession>A0ABX2DL76</accession>
<evidence type="ECO:0000313" key="2">
    <source>
        <dbReference type="Proteomes" id="UP000711047"/>
    </source>
</evidence>
<dbReference type="RefSeq" id="WP_173127925.1">
    <property type="nucleotide sequence ID" value="NZ_JABMKX010000002.1"/>
</dbReference>
<protein>
    <recommendedName>
        <fullName evidence="3">Carrier domain-containing protein</fullName>
    </recommendedName>
</protein>
<dbReference type="Gene3D" id="1.10.1200.10">
    <property type="entry name" value="ACP-like"/>
    <property type="match status" value="1"/>
</dbReference>
<sequence>MNVEERILKNLEENGIEISEDGSLINLDSIGFISSIVCIEQEFEIEIPGEYLVIETMSNIDNISYIVNQIIYNNLGCD</sequence>
<proteinExistence type="predicted"/>
<reference evidence="1 2" key="1">
    <citation type="submission" date="2020-05" db="EMBL/GenBank/DDBJ databases">
        <title>Paenibacillus glebae, sp. nov., Paenibacillus humi sp. nov., Paenibacillus pedi sp. nov., Paenibacillus terrestris sp. nov. and Paenibacillus terricola sp. nov., isolated from a forest top soil sample.</title>
        <authorList>
            <person name="Qi S."/>
            <person name="Carlier A."/>
            <person name="Cnockaert M."/>
            <person name="Vandamme P."/>
        </authorList>
    </citation>
    <scope>NUCLEOTIDE SEQUENCE [LARGE SCALE GENOMIC DNA]</scope>
    <source>
        <strain evidence="1 2">LMG 29502</strain>
    </source>
</reference>
<keyword evidence="2" id="KW-1185">Reference proteome</keyword>